<proteinExistence type="predicted"/>
<accession>A0A976QRJ4</accession>
<sequence length="269" mass="30351">MANIFDEIRIIFRGPSERLFVAYKPLGWHVCSPSGKAKLQDSLSSVVAAKLRISEDSIKFPSKLRINQKGLVIGTTDDPMYSQISKLIADCQCTKTYTCITSLALKEFLSNNNNLSIALDNFTHSNSVLRGKINFNLEKCQKASQSDPDVTVHSLPSTSPFSLNFRLTSLSNYSSNSENSINCLPDTLPSSSQYSVMEVETSHKFVDKHLHQILDDLGIKVMNEYNKRLNEYCKMMQLSKIKIPHPILRDRTITSAVEFPMGNWIHQLE</sequence>
<gene>
    <name evidence="1" type="ORF">MACJ_001453</name>
</gene>
<dbReference type="Proteomes" id="UP000244803">
    <property type="component" value="Chromosome 2"/>
</dbReference>
<dbReference type="AlphaFoldDB" id="A0A976QRJ4"/>
<dbReference type="EMBL" id="CP056068">
    <property type="protein sequence ID" value="UKJ90519.1"/>
    <property type="molecule type" value="Genomic_DNA"/>
</dbReference>
<protein>
    <submittedName>
        <fullName evidence="1">Uncharacterized protein</fullName>
    </submittedName>
</protein>
<name>A0A976QRJ4_THEOR</name>
<reference evidence="1" key="1">
    <citation type="submission" date="2022-07" db="EMBL/GenBank/DDBJ databases">
        <title>Evaluation of T. orientalis genome assembly methods using nanopore sequencing and analysis of variation between genomes.</title>
        <authorList>
            <person name="Yam J."/>
            <person name="Micallef M.L."/>
            <person name="Liu M."/>
            <person name="Djordjevic S.P."/>
            <person name="Bogema D.R."/>
            <person name="Jenkins C."/>
        </authorList>
    </citation>
    <scope>NUCLEOTIDE SEQUENCE</scope>
    <source>
        <strain evidence="1">Fish Creek</strain>
    </source>
</reference>
<dbReference type="OrthoDB" id="360186at2759"/>
<evidence type="ECO:0000313" key="2">
    <source>
        <dbReference type="Proteomes" id="UP000244803"/>
    </source>
</evidence>
<organism evidence="1 2">
    <name type="scientific">Theileria orientalis</name>
    <dbReference type="NCBI Taxonomy" id="68886"/>
    <lineage>
        <taxon>Eukaryota</taxon>
        <taxon>Sar</taxon>
        <taxon>Alveolata</taxon>
        <taxon>Apicomplexa</taxon>
        <taxon>Aconoidasida</taxon>
        <taxon>Piroplasmida</taxon>
        <taxon>Theileriidae</taxon>
        <taxon>Theileria</taxon>
    </lineage>
</organism>
<evidence type="ECO:0000313" key="1">
    <source>
        <dbReference type="EMBL" id="UKJ90519.1"/>
    </source>
</evidence>